<reference evidence="1 2" key="1">
    <citation type="journal article" date="2015" name="Genome Biol.">
        <title>Comparative genomics of Steinernema reveals deeply conserved gene regulatory networks.</title>
        <authorList>
            <person name="Dillman A.R."/>
            <person name="Macchietto M."/>
            <person name="Porter C.F."/>
            <person name="Rogers A."/>
            <person name="Williams B."/>
            <person name="Antoshechkin I."/>
            <person name="Lee M.M."/>
            <person name="Goodwin Z."/>
            <person name="Lu X."/>
            <person name="Lewis E.E."/>
            <person name="Goodrich-Blair H."/>
            <person name="Stock S.P."/>
            <person name="Adams B.J."/>
            <person name="Sternberg P.W."/>
            <person name="Mortazavi A."/>
        </authorList>
    </citation>
    <scope>NUCLEOTIDE SEQUENCE [LARGE SCALE GENOMIC DNA]</scope>
    <source>
        <strain evidence="1 2">ALL</strain>
    </source>
</reference>
<reference evidence="1 2" key="2">
    <citation type="journal article" date="2019" name="G3 (Bethesda)">
        <title>Hybrid Assembly of the Genome of the Entomopathogenic Nematode Steinernema carpocapsae Identifies the X-Chromosome.</title>
        <authorList>
            <person name="Serra L."/>
            <person name="Macchietto M."/>
            <person name="Macias-Munoz A."/>
            <person name="McGill C.J."/>
            <person name="Rodriguez I.M."/>
            <person name="Rodriguez B."/>
            <person name="Murad R."/>
            <person name="Mortazavi A."/>
        </authorList>
    </citation>
    <scope>NUCLEOTIDE SEQUENCE [LARGE SCALE GENOMIC DNA]</scope>
    <source>
        <strain evidence="1 2">ALL</strain>
    </source>
</reference>
<comment type="caution">
    <text evidence="1">The sequence shown here is derived from an EMBL/GenBank/DDBJ whole genome shotgun (WGS) entry which is preliminary data.</text>
</comment>
<name>A0A4U5NF82_STECR</name>
<organism evidence="1 2">
    <name type="scientific">Steinernema carpocapsae</name>
    <name type="common">Entomopathogenic nematode</name>
    <dbReference type="NCBI Taxonomy" id="34508"/>
    <lineage>
        <taxon>Eukaryota</taxon>
        <taxon>Metazoa</taxon>
        <taxon>Ecdysozoa</taxon>
        <taxon>Nematoda</taxon>
        <taxon>Chromadorea</taxon>
        <taxon>Rhabditida</taxon>
        <taxon>Tylenchina</taxon>
        <taxon>Panagrolaimomorpha</taxon>
        <taxon>Strongyloidoidea</taxon>
        <taxon>Steinernematidae</taxon>
        <taxon>Steinernema</taxon>
    </lineage>
</organism>
<protein>
    <submittedName>
        <fullName evidence="1">Uncharacterized protein</fullName>
    </submittedName>
</protein>
<evidence type="ECO:0000313" key="1">
    <source>
        <dbReference type="EMBL" id="TKR81618.1"/>
    </source>
</evidence>
<evidence type="ECO:0000313" key="2">
    <source>
        <dbReference type="Proteomes" id="UP000298663"/>
    </source>
</evidence>
<dbReference type="EMBL" id="AZBU02000004">
    <property type="protein sequence ID" value="TKR81618.1"/>
    <property type="molecule type" value="Genomic_DNA"/>
</dbReference>
<keyword evidence="2" id="KW-1185">Reference proteome</keyword>
<proteinExistence type="predicted"/>
<dbReference type="Proteomes" id="UP000298663">
    <property type="component" value="Unassembled WGS sequence"/>
</dbReference>
<accession>A0A4U5NF82</accession>
<sequence length="78" mass="9131">MCTSLFYLISSKIGTSIMIYRPVLHIFCFTCNVHPFLKKEPQSRFRTVEYAIYSSDAKFKPASLLNFLLFCIKKLELK</sequence>
<dbReference type="AlphaFoldDB" id="A0A4U5NF82"/>
<gene>
    <name evidence="1" type="ORF">L596_015461</name>
</gene>